<dbReference type="AlphaFoldDB" id="A0A7S1ZSE5"/>
<proteinExistence type="predicted"/>
<evidence type="ECO:0008006" key="2">
    <source>
        <dbReference type="Google" id="ProtNLM"/>
    </source>
</evidence>
<dbReference type="PANTHER" id="PTHR46732:SF8">
    <property type="entry name" value="ATP-DEPENDENT PROTEASE LA (LON) DOMAIN PROTEIN"/>
    <property type="match status" value="1"/>
</dbReference>
<name>A0A7S1ZSE5_9STRA</name>
<reference evidence="1" key="1">
    <citation type="submission" date="2021-01" db="EMBL/GenBank/DDBJ databases">
        <authorList>
            <person name="Corre E."/>
            <person name="Pelletier E."/>
            <person name="Niang G."/>
            <person name="Scheremetjew M."/>
            <person name="Finn R."/>
            <person name="Kale V."/>
            <person name="Holt S."/>
            <person name="Cochrane G."/>
            <person name="Meng A."/>
            <person name="Brown T."/>
            <person name="Cohen L."/>
        </authorList>
    </citation>
    <scope>NUCLEOTIDE SEQUENCE</scope>
    <source>
        <strain evidence="1">Pop2</strain>
    </source>
</reference>
<gene>
    <name evidence="1" type="ORF">DBRI1063_LOCUS19705</name>
</gene>
<dbReference type="InterPro" id="IPR015947">
    <property type="entry name" value="PUA-like_sf"/>
</dbReference>
<dbReference type="InterPro" id="IPR046336">
    <property type="entry name" value="Lon_prtase_N_sf"/>
</dbReference>
<organism evidence="1">
    <name type="scientific">Ditylum brightwellii</name>
    <dbReference type="NCBI Taxonomy" id="49249"/>
    <lineage>
        <taxon>Eukaryota</taxon>
        <taxon>Sar</taxon>
        <taxon>Stramenopiles</taxon>
        <taxon>Ochrophyta</taxon>
        <taxon>Bacillariophyta</taxon>
        <taxon>Mediophyceae</taxon>
        <taxon>Lithodesmiophycidae</taxon>
        <taxon>Lithodesmiales</taxon>
        <taxon>Lithodesmiaceae</taxon>
        <taxon>Ditylum</taxon>
    </lineage>
</organism>
<dbReference type="Gene3D" id="2.30.130.40">
    <property type="entry name" value="LON domain-like"/>
    <property type="match status" value="1"/>
</dbReference>
<dbReference type="PANTHER" id="PTHR46732">
    <property type="entry name" value="ATP-DEPENDENT PROTEASE LA (LON) DOMAIN PROTEIN"/>
    <property type="match status" value="1"/>
</dbReference>
<evidence type="ECO:0000313" key="1">
    <source>
        <dbReference type="EMBL" id="CAD9347093.1"/>
    </source>
</evidence>
<sequence>MKIHGFFLPSSSLRTTAHNRNKVKLFGINEWRDEMMDCAAVYAEGGTKTSSAYDDEYDEDGNLLPAAREMCVLPFPYEDVLLQGETKELRLYEDRFIKLFEECMSKHCGVVAMGLLAESGIIQTAPLCEIEAYNRIEGFGIFVTVRVVGRVSLLELTQQEPYIKAVCRELSDVIPPNLDLPNMVAGNIENFMLLLSSMQFQLNEATSTASSSSSYNTRLYSYEEEDDDDDDVDYHNMDRISLFREAFHIAKATDTQGYTISAQHSPEESERSAQDLTAISWAAFTSFPKQLHEDSKQRATTMIDENVNYRIQALDIDDLFERLKLASFMLREEKAELQAKLALAGLKYKKLDDDSSSSSDSD</sequence>
<protein>
    <recommendedName>
        <fullName evidence="2">Lon N-terminal domain-containing protein</fullName>
    </recommendedName>
</protein>
<dbReference type="EMBL" id="HBGN01030624">
    <property type="protein sequence ID" value="CAD9347093.1"/>
    <property type="molecule type" value="Transcribed_RNA"/>
</dbReference>
<dbReference type="SUPFAM" id="SSF88697">
    <property type="entry name" value="PUA domain-like"/>
    <property type="match status" value="1"/>
</dbReference>
<accession>A0A7S1ZSE5</accession>